<protein>
    <recommendedName>
        <fullName evidence="2">histidine kinase</fullName>
        <ecNumber evidence="2">2.7.13.3</ecNumber>
    </recommendedName>
</protein>
<dbReference type="InterPro" id="IPR029016">
    <property type="entry name" value="GAF-like_dom_sf"/>
</dbReference>
<dbReference type="SMART" id="SM00065">
    <property type="entry name" value="GAF"/>
    <property type="match status" value="1"/>
</dbReference>
<comment type="caution">
    <text evidence="8">The sequence shown here is derived from an EMBL/GenBank/DDBJ whole genome shotgun (WGS) entry which is preliminary data.</text>
</comment>
<dbReference type="InterPro" id="IPR004358">
    <property type="entry name" value="Sig_transdc_His_kin-like_C"/>
</dbReference>
<comment type="catalytic activity">
    <reaction evidence="1">
        <text>ATP + protein L-histidine = ADP + protein N-phospho-L-histidine.</text>
        <dbReference type="EC" id="2.7.13.3"/>
    </reaction>
</comment>
<proteinExistence type="predicted"/>
<dbReference type="SUPFAM" id="SSF55874">
    <property type="entry name" value="ATPase domain of HSP90 chaperone/DNA topoisomerase II/histidine kinase"/>
    <property type="match status" value="1"/>
</dbReference>
<keyword evidence="5" id="KW-0418">Kinase</keyword>
<dbReference type="InterPro" id="IPR003018">
    <property type="entry name" value="GAF"/>
</dbReference>
<keyword evidence="4" id="KW-0808">Transferase</keyword>
<dbReference type="OrthoDB" id="9757990at2"/>
<dbReference type="AlphaFoldDB" id="A0A259TVR3"/>
<evidence type="ECO:0000256" key="2">
    <source>
        <dbReference type="ARBA" id="ARBA00012438"/>
    </source>
</evidence>
<keyword evidence="6" id="KW-0902">Two-component regulatory system</keyword>
<evidence type="ECO:0000259" key="7">
    <source>
        <dbReference type="PROSITE" id="PS50109"/>
    </source>
</evidence>
<dbReference type="InterPro" id="IPR003594">
    <property type="entry name" value="HATPase_dom"/>
</dbReference>
<dbReference type="CDD" id="cd00082">
    <property type="entry name" value="HisKA"/>
    <property type="match status" value="1"/>
</dbReference>
<dbReference type="Gene3D" id="3.30.450.40">
    <property type="match status" value="1"/>
</dbReference>
<dbReference type="Pfam" id="PF02518">
    <property type="entry name" value="HATPase_c"/>
    <property type="match status" value="1"/>
</dbReference>
<dbReference type="CDD" id="cd00075">
    <property type="entry name" value="HATPase"/>
    <property type="match status" value="1"/>
</dbReference>
<dbReference type="InterPro" id="IPR036097">
    <property type="entry name" value="HisK_dim/P_sf"/>
</dbReference>
<dbReference type="SMART" id="SM00387">
    <property type="entry name" value="HATPase_c"/>
    <property type="match status" value="1"/>
</dbReference>
<dbReference type="InterPro" id="IPR003661">
    <property type="entry name" value="HisK_dim/P_dom"/>
</dbReference>
<dbReference type="PRINTS" id="PR00344">
    <property type="entry name" value="BCTRLSENSOR"/>
</dbReference>
<dbReference type="SMART" id="SM00388">
    <property type="entry name" value="HisKA"/>
    <property type="match status" value="1"/>
</dbReference>
<evidence type="ECO:0000256" key="6">
    <source>
        <dbReference type="ARBA" id="ARBA00023012"/>
    </source>
</evidence>
<dbReference type="PROSITE" id="PS50109">
    <property type="entry name" value="HIS_KIN"/>
    <property type="match status" value="1"/>
</dbReference>
<dbReference type="GO" id="GO:0000155">
    <property type="term" value="F:phosphorelay sensor kinase activity"/>
    <property type="evidence" value="ECO:0007669"/>
    <property type="project" value="InterPro"/>
</dbReference>
<dbReference type="SUPFAM" id="SSF55781">
    <property type="entry name" value="GAF domain-like"/>
    <property type="match status" value="1"/>
</dbReference>
<evidence type="ECO:0000256" key="5">
    <source>
        <dbReference type="ARBA" id="ARBA00022777"/>
    </source>
</evidence>
<evidence type="ECO:0000313" key="9">
    <source>
        <dbReference type="Proteomes" id="UP000216446"/>
    </source>
</evidence>
<dbReference type="EC" id="2.7.13.3" evidence="2"/>
<dbReference type="RefSeq" id="WP_094545417.1">
    <property type="nucleotide sequence ID" value="NZ_MQWB01000001.1"/>
</dbReference>
<accession>A0A259TVR3</accession>
<dbReference type="InterPro" id="IPR005467">
    <property type="entry name" value="His_kinase_dom"/>
</dbReference>
<dbReference type="Pfam" id="PF13185">
    <property type="entry name" value="GAF_2"/>
    <property type="match status" value="1"/>
</dbReference>
<dbReference type="InterPro" id="IPR050736">
    <property type="entry name" value="Sensor_HK_Regulatory"/>
</dbReference>
<dbReference type="Proteomes" id="UP000216446">
    <property type="component" value="Unassembled WGS sequence"/>
</dbReference>
<dbReference type="EMBL" id="MQWB01000001">
    <property type="protein sequence ID" value="OZC01796.1"/>
    <property type="molecule type" value="Genomic_DNA"/>
</dbReference>
<evidence type="ECO:0000313" key="8">
    <source>
        <dbReference type="EMBL" id="OZC01796.1"/>
    </source>
</evidence>
<keyword evidence="3" id="KW-0597">Phosphoprotein</keyword>
<reference evidence="8 9" key="1">
    <citation type="submission" date="2016-11" db="EMBL/GenBank/DDBJ databases">
        <title>Study of marine rhodopsin-containing bacteria.</title>
        <authorList>
            <person name="Yoshizawa S."/>
            <person name="Kumagai Y."/>
            <person name="Kogure K."/>
        </authorList>
    </citation>
    <scope>NUCLEOTIDE SEQUENCE [LARGE SCALE GENOMIC DNA]</scope>
    <source>
        <strain evidence="8 9">SG-29</strain>
    </source>
</reference>
<dbReference type="Pfam" id="PF00512">
    <property type="entry name" value="HisKA"/>
    <property type="match status" value="1"/>
</dbReference>
<evidence type="ECO:0000256" key="4">
    <source>
        <dbReference type="ARBA" id="ARBA00022679"/>
    </source>
</evidence>
<dbReference type="SUPFAM" id="SSF47384">
    <property type="entry name" value="Homodimeric domain of signal transducing histidine kinase"/>
    <property type="match status" value="1"/>
</dbReference>
<keyword evidence="9" id="KW-1185">Reference proteome</keyword>
<dbReference type="PANTHER" id="PTHR43711:SF1">
    <property type="entry name" value="HISTIDINE KINASE 1"/>
    <property type="match status" value="1"/>
</dbReference>
<dbReference type="Gene3D" id="3.30.565.10">
    <property type="entry name" value="Histidine kinase-like ATPase, C-terminal domain"/>
    <property type="match status" value="1"/>
</dbReference>
<feature type="domain" description="Histidine kinase" evidence="7">
    <location>
        <begin position="221"/>
        <end position="432"/>
    </location>
</feature>
<gene>
    <name evidence="8" type="ORF">BSZ36_01610</name>
</gene>
<sequence length="432" mass="46356">MNDHTSWSGAPVTSVDACLPALVPSAHPVPERTAESARLKQLLSINLALNTFGDTAQLLDVITNTVTGVADCDAASILLFDERSNSLCFEAASGEVGASLVGTTVPMNGSLAGEIFREGRPLYSADVQSDERHFRAADETTGFVTEALLGVPMHIDGQPVGVIEVLNSRHGGFDMGDVEALQIVAAQAAIAIRDARHARALVELNERLAEVDRLKMNFLAITSHELRTPLTSVRGFGQILADEVEGHLRQYADAIVRAGYRMTDVVQTLDVMATLEGEIGAHPSRRVDVSTILEEAIRGLAQRKNEIQVSFPHGLTVAGDGLRLRLVFSNLLKNAVRFSPAGAPVRVKGSVEGETLHVRVTDEGCGLARHNLERIFEGYVQLQDPDRRDHEGLGVGLTVARAVAVRHGGQLWAESDGPGCGSTFHLVLPLLL</sequence>
<dbReference type="InParanoid" id="A0A259TVR3"/>
<organism evidence="8 9">
    <name type="scientific">Rubricoccus marinus</name>
    <dbReference type="NCBI Taxonomy" id="716817"/>
    <lineage>
        <taxon>Bacteria</taxon>
        <taxon>Pseudomonadati</taxon>
        <taxon>Rhodothermota</taxon>
        <taxon>Rhodothermia</taxon>
        <taxon>Rhodothermales</taxon>
        <taxon>Rubricoccaceae</taxon>
        <taxon>Rubricoccus</taxon>
    </lineage>
</organism>
<evidence type="ECO:0000256" key="1">
    <source>
        <dbReference type="ARBA" id="ARBA00000085"/>
    </source>
</evidence>
<evidence type="ECO:0000256" key="3">
    <source>
        <dbReference type="ARBA" id="ARBA00022553"/>
    </source>
</evidence>
<name>A0A259TVR3_9BACT</name>
<dbReference type="PANTHER" id="PTHR43711">
    <property type="entry name" value="TWO-COMPONENT HISTIDINE KINASE"/>
    <property type="match status" value="1"/>
</dbReference>
<dbReference type="InterPro" id="IPR036890">
    <property type="entry name" value="HATPase_C_sf"/>
</dbReference>
<dbReference type="Gene3D" id="1.10.287.130">
    <property type="match status" value="1"/>
</dbReference>